<dbReference type="PATRIC" id="fig|571915.4.peg.3373"/>
<proteinExistence type="predicted"/>
<dbReference type="EMBL" id="CP011542">
    <property type="protein sequence ID" value="AKK05243.1"/>
    <property type="molecule type" value="Genomic_DNA"/>
</dbReference>
<sequence length="108" mass="11735">MAFVIDTFDLLEFDIPAAEGTGRVRIKIPPVDCVSKTDLDAIHSGMSDEVKSELGVEYIRGFLLHFNTGEEETAAIKALVPRQVLQINTIVSEQSEANLGESEPSADS</sequence>
<accession>A0A0G3H0A5</accession>
<gene>
    <name evidence="1" type="ORF">CMUST_04505</name>
    <name evidence="2" type="ORF">CMUST_15715</name>
</gene>
<dbReference type="KEGG" id="cmv:CMUST_04505"/>
<keyword evidence="3" id="KW-1185">Reference proteome</keyword>
<reference evidence="3" key="2">
    <citation type="submission" date="2015-05" db="EMBL/GenBank/DDBJ databases">
        <title>Complete genome sequence of Corynebacterium mustelae DSM 45274, isolated from various tissues of a male ferret with lethal sepsis.</title>
        <authorList>
            <person name="Ruckert C."/>
            <person name="Albersmeier A."/>
            <person name="Winkler A."/>
            <person name="Tauch A."/>
        </authorList>
    </citation>
    <scope>NUCLEOTIDE SEQUENCE [LARGE SCALE GENOMIC DNA]</scope>
    <source>
        <strain evidence="3">DSM 45274</strain>
        <plasmid evidence="3">Plasmid phiCmus45274</plasmid>
    </source>
</reference>
<name>A0A0G3H0A5_9CORY</name>
<geneLocation type="plasmid" evidence="2 3">
    <name>phiCmus45274</name>
</geneLocation>
<evidence type="ECO:0000313" key="1">
    <source>
        <dbReference type="EMBL" id="AKK05243.1"/>
    </source>
</evidence>
<dbReference type="KEGG" id="cmv:CMUST_15715"/>
<dbReference type="AlphaFoldDB" id="A0A0G3H0A5"/>
<keyword evidence="2" id="KW-0614">Plasmid</keyword>
<dbReference type="Proteomes" id="UP000035199">
    <property type="component" value="Plasmid phiCmus45274"/>
</dbReference>
<dbReference type="RefSeq" id="WP_047261496.1">
    <property type="nucleotide sequence ID" value="NZ_CP011542.1"/>
</dbReference>
<dbReference type="STRING" id="571915.CMUST_04505"/>
<dbReference type="EMBL" id="CP011544">
    <property type="protein sequence ID" value="AKK07431.1"/>
    <property type="molecule type" value="Genomic_DNA"/>
</dbReference>
<protein>
    <submittedName>
        <fullName evidence="1">Uncharacterized protein</fullName>
    </submittedName>
</protein>
<organism evidence="1 3">
    <name type="scientific">Corynebacterium mustelae</name>
    <dbReference type="NCBI Taxonomy" id="571915"/>
    <lineage>
        <taxon>Bacteria</taxon>
        <taxon>Bacillati</taxon>
        <taxon>Actinomycetota</taxon>
        <taxon>Actinomycetes</taxon>
        <taxon>Mycobacteriales</taxon>
        <taxon>Corynebacteriaceae</taxon>
        <taxon>Corynebacterium</taxon>
    </lineage>
</organism>
<evidence type="ECO:0000313" key="2">
    <source>
        <dbReference type="EMBL" id="AKK07431.1"/>
    </source>
</evidence>
<reference evidence="1 3" key="1">
    <citation type="journal article" date="2015" name="Genome Announc.">
        <title>Complete Genome Sequence of the Type Strain Corynebacterium mustelae DSM 45274, Isolated from Various Tissues of a Male Ferret with Lethal Sepsis.</title>
        <authorList>
            <person name="Ruckert C."/>
            <person name="Eimer J."/>
            <person name="Winkler A."/>
            <person name="Tauch A."/>
        </authorList>
    </citation>
    <scope>NUCLEOTIDE SEQUENCE [LARGE SCALE GENOMIC DNA]</scope>
    <source>
        <strain evidence="1 3">DSM 45274</strain>
        <plasmid evidence="2">phiCmus45274</plasmid>
        <plasmid evidence="3">Plasmid phiCmus45274</plasmid>
    </source>
</reference>
<evidence type="ECO:0000313" key="3">
    <source>
        <dbReference type="Proteomes" id="UP000035199"/>
    </source>
</evidence>
<dbReference type="Proteomes" id="UP000035199">
    <property type="component" value="Chromosome"/>
</dbReference>